<protein>
    <submittedName>
        <fullName evidence="2">Uncharacterized protein</fullName>
    </submittedName>
</protein>
<comment type="caution">
    <text evidence="2">The sequence shown here is derived from an EMBL/GenBank/DDBJ whole genome shotgun (WGS) entry which is preliminary data.</text>
</comment>
<name>A0A8T2IGJ4_9PIPI</name>
<dbReference type="Proteomes" id="UP000812440">
    <property type="component" value="Unassembled WGS sequence"/>
</dbReference>
<evidence type="ECO:0000256" key="1">
    <source>
        <dbReference type="SAM" id="Phobius"/>
    </source>
</evidence>
<gene>
    <name evidence="2" type="ORF">GDO86_020538</name>
</gene>
<evidence type="ECO:0000313" key="3">
    <source>
        <dbReference type="Proteomes" id="UP000812440"/>
    </source>
</evidence>
<dbReference type="EMBL" id="JAACNH010009093">
    <property type="protein sequence ID" value="KAG8429316.1"/>
    <property type="molecule type" value="Genomic_DNA"/>
</dbReference>
<keyword evidence="1" id="KW-1133">Transmembrane helix</keyword>
<proteinExistence type="predicted"/>
<reference evidence="2" key="1">
    <citation type="thesis" date="2020" institute="ProQuest LLC" country="789 East Eisenhower Parkway, Ann Arbor, MI, USA">
        <title>Comparative Genomics and Chromosome Evolution.</title>
        <authorList>
            <person name="Mudd A.B."/>
        </authorList>
    </citation>
    <scope>NUCLEOTIDE SEQUENCE</scope>
    <source>
        <strain evidence="2">Female2</strain>
        <tissue evidence="2">Blood</tissue>
    </source>
</reference>
<evidence type="ECO:0000313" key="2">
    <source>
        <dbReference type="EMBL" id="KAG8429316.1"/>
    </source>
</evidence>
<accession>A0A8T2IGJ4</accession>
<sequence>MPTAADMTSGTFSSTVTGVSLVIYCIAGAYELHFPESNCRCWRILGAFVQQSKSQWAFRRSLCFAVTARTFAFILFFF</sequence>
<dbReference type="AlphaFoldDB" id="A0A8T2IGJ4"/>
<keyword evidence="1" id="KW-0472">Membrane</keyword>
<keyword evidence="1" id="KW-0812">Transmembrane</keyword>
<organism evidence="2 3">
    <name type="scientific">Hymenochirus boettgeri</name>
    <name type="common">Congo dwarf clawed frog</name>
    <dbReference type="NCBI Taxonomy" id="247094"/>
    <lineage>
        <taxon>Eukaryota</taxon>
        <taxon>Metazoa</taxon>
        <taxon>Chordata</taxon>
        <taxon>Craniata</taxon>
        <taxon>Vertebrata</taxon>
        <taxon>Euteleostomi</taxon>
        <taxon>Amphibia</taxon>
        <taxon>Batrachia</taxon>
        <taxon>Anura</taxon>
        <taxon>Pipoidea</taxon>
        <taxon>Pipidae</taxon>
        <taxon>Pipinae</taxon>
        <taxon>Hymenochirus</taxon>
    </lineage>
</organism>
<feature type="transmembrane region" description="Helical" evidence="1">
    <location>
        <begin position="12"/>
        <end position="30"/>
    </location>
</feature>
<keyword evidence="3" id="KW-1185">Reference proteome</keyword>